<dbReference type="EMBL" id="FRAJ01000013">
    <property type="protein sequence ID" value="SHK28303.1"/>
    <property type="molecule type" value="Genomic_DNA"/>
</dbReference>
<dbReference type="RefSeq" id="WP_072967589.1">
    <property type="nucleotide sequence ID" value="NZ_FRAJ01000013.1"/>
</dbReference>
<protein>
    <submittedName>
        <fullName evidence="1">Uncharacterized protein</fullName>
    </submittedName>
</protein>
<proteinExistence type="predicted"/>
<name>A0A1M6R783_9FIRM</name>
<keyword evidence="2" id="KW-1185">Reference proteome</keyword>
<gene>
    <name evidence="1" type="ORF">SAMN02745883_01719</name>
</gene>
<reference evidence="1 2" key="1">
    <citation type="submission" date="2016-11" db="EMBL/GenBank/DDBJ databases">
        <authorList>
            <person name="Jaros S."/>
            <person name="Januszkiewicz K."/>
            <person name="Wedrychowicz H."/>
        </authorList>
    </citation>
    <scope>NUCLEOTIDE SEQUENCE [LARGE SCALE GENOMIC DNA]</scope>
    <source>
        <strain evidence="1 2">DSM 14501</strain>
    </source>
</reference>
<sequence length="62" mass="7456">MSIIRSSFENIKGHRTEISRKTYKKEDRHFHREAKSQKAQLLSKHQHGTRKDVKIKINRKLT</sequence>
<accession>A0A1M6R783</accession>
<organism evidence="1 2">
    <name type="scientific">Caminicella sporogenes DSM 14501</name>
    <dbReference type="NCBI Taxonomy" id="1121266"/>
    <lineage>
        <taxon>Bacteria</taxon>
        <taxon>Bacillati</taxon>
        <taxon>Bacillota</taxon>
        <taxon>Clostridia</taxon>
        <taxon>Peptostreptococcales</taxon>
        <taxon>Caminicellaceae</taxon>
        <taxon>Caminicella</taxon>
    </lineage>
</organism>
<evidence type="ECO:0000313" key="1">
    <source>
        <dbReference type="EMBL" id="SHK28303.1"/>
    </source>
</evidence>
<dbReference type="AlphaFoldDB" id="A0A1M6R783"/>
<dbReference type="Proteomes" id="UP000184082">
    <property type="component" value="Unassembled WGS sequence"/>
</dbReference>
<evidence type="ECO:0000313" key="2">
    <source>
        <dbReference type="Proteomes" id="UP000184082"/>
    </source>
</evidence>